<evidence type="ECO:0000256" key="5">
    <source>
        <dbReference type="ARBA" id="ARBA00023136"/>
    </source>
</evidence>
<dbReference type="PROSITE" id="PS50850">
    <property type="entry name" value="MFS"/>
    <property type="match status" value="1"/>
</dbReference>
<keyword evidence="10" id="KW-1185">Reference proteome</keyword>
<keyword evidence="2" id="KW-0813">Transport</keyword>
<dbReference type="SUPFAM" id="SSF103473">
    <property type="entry name" value="MFS general substrate transporter"/>
    <property type="match status" value="1"/>
</dbReference>
<organism evidence="9 10">
    <name type="scientific">Naegleria fowleri</name>
    <name type="common">Brain eating amoeba</name>
    <dbReference type="NCBI Taxonomy" id="5763"/>
    <lineage>
        <taxon>Eukaryota</taxon>
        <taxon>Discoba</taxon>
        <taxon>Heterolobosea</taxon>
        <taxon>Tetramitia</taxon>
        <taxon>Eutetramitia</taxon>
        <taxon>Vahlkampfiidae</taxon>
        <taxon>Naegleria</taxon>
    </lineage>
</organism>
<gene>
    <name evidence="9" type="ORF">FDP41_003448</name>
</gene>
<dbReference type="InterPro" id="IPR036259">
    <property type="entry name" value="MFS_trans_sf"/>
</dbReference>
<dbReference type="CDD" id="cd17316">
    <property type="entry name" value="MFS_SV2_like"/>
    <property type="match status" value="1"/>
</dbReference>
<feature type="transmembrane region" description="Helical" evidence="7">
    <location>
        <begin position="401"/>
        <end position="419"/>
    </location>
</feature>
<dbReference type="OMA" id="RFQIEFH"/>
<keyword evidence="3 7" id="KW-0812">Transmembrane</keyword>
<evidence type="ECO:0000256" key="1">
    <source>
        <dbReference type="ARBA" id="ARBA00004141"/>
    </source>
</evidence>
<feature type="transmembrane region" description="Helical" evidence="7">
    <location>
        <begin position="110"/>
        <end position="133"/>
    </location>
</feature>
<feature type="transmembrane region" description="Helical" evidence="7">
    <location>
        <begin position="512"/>
        <end position="533"/>
    </location>
</feature>
<dbReference type="GO" id="GO:0016020">
    <property type="term" value="C:membrane"/>
    <property type="evidence" value="ECO:0007669"/>
    <property type="project" value="UniProtKB-SubCell"/>
</dbReference>
<protein>
    <recommendedName>
        <fullName evidence="8">Major facilitator superfamily (MFS) profile domain-containing protein</fullName>
    </recommendedName>
</protein>
<dbReference type="EMBL" id="VFQX01000034">
    <property type="protein sequence ID" value="KAF0977456.1"/>
    <property type="molecule type" value="Genomic_DNA"/>
</dbReference>
<dbReference type="Gene3D" id="1.20.1250.20">
    <property type="entry name" value="MFS general substrate transporter like domains"/>
    <property type="match status" value="1"/>
</dbReference>
<dbReference type="RefSeq" id="XP_044562169.1">
    <property type="nucleotide sequence ID" value="XM_044706753.1"/>
</dbReference>
<dbReference type="PROSITE" id="PS00216">
    <property type="entry name" value="SUGAR_TRANSPORT_1"/>
    <property type="match status" value="1"/>
</dbReference>
<feature type="transmembrane region" description="Helical" evidence="7">
    <location>
        <begin position="234"/>
        <end position="256"/>
    </location>
</feature>
<feature type="transmembrane region" description="Helical" evidence="7">
    <location>
        <begin position="145"/>
        <end position="164"/>
    </location>
</feature>
<dbReference type="PANTHER" id="PTHR23511:SF34">
    <property type="entry name" value="SYNAPTIC VESICLE GLYCOPROTEIN 2"/>
    <property type="match status" value="1"/>
</dbReference>
<comment type="subcellular location">
    <subcellularLocation>
        <location evidence="1">Membrane</location>
        <topology evidence="1">Multi-pass membrane protein</topology>
    </subcellularLocation>
</comment>
<evidence type="ECO:0000313" key="10">
    <source>
        <dbReference type="Proteomes" id="UP000444721"/>
    </source>
</evidence>
<dbReference type="GO" id="GO:0022857">
    <property type="term" value="F:transmembrane transporter activity"/>
    <property type="evidence" value="ECO:0007669"/>
    <property type="project" value="InterPro"/>
</dbReference>
<proteinExistence type="predicted"/>
<dbReference type="PROSITE" id="PS00217">
    <property type="entry name" value="SUGAR_TRANSPORT_2"/>
    <property type="match status" value="1"/>
</dbReference>
<feature type="compositionally biased region" description="Low complexity" evidence="6">
    <location>
        <begin position="38"/>
        <end position="50"/>
    </location>
</feature>
<dbReference type="Proteomes" id="UP000444721">
    <property type="component" value="Unassembled WGS sequence"/>
</dbReference>
<evidence type="ECO:0000256" key="7">
    <source>
        <dbReference type="SAM" id="Phobius"/>
    </source>
</evidence>
<accession>A0A6A5BQU8</accession>
<feature type="transmembrane region" description="Helical" evidence="7">
    <location>
        <begin position="426"/>
        <end position="443"/>
    </location>
</feature>
<evidence type="ECO:0000256" key="6">
    <source>
        <dbReference type="SAM" id="MobiDB-lite"/>
    </source>
</evidence>
<dbReference type="InterPro" id="IPR020846">
    <property type="entry name" value="MFS_dom"/>
</dbReference>
<dbReference type="PANTHER" id="PTHR23511">
    <property type="entry name" value="SYNAPTIC VESICLE GLYCOPROTEIN 2"/>
    <property type="match status" value="1"/>
</dbReference>
<sequence>MGRKKASSRPSNSNSNNLGDYQPMVDDDSDSLLATNNPPASTIPSSSQQQPIFVINGDDNQSVPTMNNNFDQSPLIHESSSNNNNGEKEFKVLTFEEVVAQIGFGWYQILLMNVCGAGWLFDGIELTMISFIVPQLTDEWSLSPVQAGSLGSAVFLGMMFGAWLGGIISDKIGRKLVFCGSVFITATFGLASSFSNGYVAFLFLRFFVGLGLGAMVPVDFSLFMEFIPPKNRGAILGVLNIYWSVGAAFECLIAWVCLQAGGFSLDTGWRWVVALSSIPGFIIFISRLFVPESPRYNLLRQHGGEVHRTINSMAEINCVSKDSPSLGWIYKRSKWRLRVPKVEKQLNPWEQLKCLFHKDYILGTLLLWLIWFMMSFGGWGFNFLLPIVFVKLQNNNVYLNTFWVTGVGFISNIITLFIIDRISRRALMSSTFIVTGILTAVVGVSEDPIYVLVLSMLSNFFSSFPWAVVYTYTPEFYPTAFRATGMGTCSAFTRLAGTITPIVGEVLLKSNYFFPFLVFGIAFFVAGVCGIFLPRDTLGVALEDVAGESHFLPNSKSHFGVEQLSTYGDSVPPSVDDLTSSLLNEEKEGNEGYNPPSNETTINV</sequence>
<feature type="transmembrane region" description="Helical" evidence="7">
    <location>
        <begin position="268"/>
        <end position="290"/>
    </location>
</feature>
<feature type="compositionally biased region" description="Low complexity" evidence="6">
    <location>
        <begin position="8"/>
        <end position="17"/>
    </location>
</feature>
<feature type="compositionally biased region" description="Polar residues" evidence="6">
    <location>
        <begin position="595"/>
        <end position="604"/>
    </location>
</feature>
<feature type="transmembrane region" description="Helical" evidence="7">
    <location>
        <begin position="176"/>
        <end position="194"/>
    </location>
</feature>
<evidence type="ECO:0000256" key="2">
    <source>
        <dbReference type="ARBA" id="ARBA00022448"/>
    </source>
</evidence>
<evidence type="ECO:0000259" key="8">
    <source>
        <dbReference type="PROSITE" id="PS50850"/>
    </source>
</evidence>
<dbReference type="Pfam" id="PF00083">
    <property type="entry name" value="Sugar_tr"/>
    <property type="match status" value="1"/>
</dbReference>
<name>A0A6A5BQU8_NAEFO</name>
<feature type="region of interest" description="Disordered" evidence="6">
    <location>
        <begin position="585"/>
        <end position="604"/>
    </location>
</feature>
<feature type="region of interest" description="Disordered" evidence="6">
    <location>
        <begin position="1"/>
        <end position="50"/>
    </location>
</feature>
<evidence type="ECO:0000313" key="9">
    <source>
        <dbReference type="EMBL" id="KAF0977456.1"/>
    </source>
</evidence>
<feature type="domain" description="Major facilitator superfamily (MFS) profile" evidence="8">
    <location>
        <begin position="111"/>
        <end position="538"/>
    </location>
</feature>
<dbReference type="InterPro" id="IPR005829">
    <property type="entry name" value="Sugar_transporter_CS"/>
</dbReference>
<keyword evidence="4 7" id="KW-1133">Transmembrane helix</keyword>
<comment type="caution">
    <text evidence="9">The sequence shown here is derived from an EMBL/GenBank/DDBJ whole genome shotgun (WGS) entry which is preliminary data.</text>
</comment>
<feature type="transmembrane region" description="Helical" evidence="7">
    <location>
        <begin position="449"/>
        <end position="472"/>
    </location>
</feature>
<dbReference type="VEuPathDB" id="AmoebaDB:FDP41_003448"/>
<dbReference type="VEuPathDB" id="AmoebaDB:NfTy_071280"/>
<feature type="transmembrane region" description="Helical" evidence="7">
    <location>
        <begin position="200"/>
        <end position="222"/>
    </location>
</feature>
<dbReference type="InterPro" id="IPR005828">
    <property type="entry name" value="MFS_sugar_transport-like"/>
</dbReference>
<dbReference type="VEuPathDB" id="AmoebaDB:NF0063110"/>
<evidence type="ECO:0000256" key="4">
    <source>
        <dbReference type="ARBA" id="ARBA00022989"/>
    </source>
</evidence>
<dbReference type="AlphaFoldDB" id="A0A6A5BQU8"/>
<feature type="transmembrane region" description="Helical" evidence="7">
    <location>
        <begin position="360"/>
        <end position="381"/>
    </location>
</feature>
<evidence type="ECO:0000256" key="3">
    <source>
        <dbReference type="ARBA" id="ARBA00022692"/>
    </source>
</evidence>
<dbReference type="GeneID" id="68110666"/>
<reference evidence="9 10" key="1">
    <citation type="journal article" date="2019" name="Sci. Rep.">
        <title>Nanopore sequencing improves the draft genome of the human pathogenic amoeba Naegleria fowleri.</title>
        <authorList>
            <person name="Liechti N."/>
            <person name="Schurch N."/>
            <person name="Bruggmann R."/>
            <person name="Wittwer M."/>
        </authorList>
    </citation>
    <scope>NUCLEOTIDE SEQUENCE [LARGE SCALE GENOMIC DNA]</scope>
    <source>
        <strain evidence="9 10">ATCC 30894</strain>
    </source>
</reference>
<keyword evidence="5 7" id="KW-0472">Membrane</keyword>
<dbReference type="OrthoDB" id="4139357at2759"/>